<dbReference type="EMBL" id="BQNB010010226">
    <property type="protein sequence ID" value="GJS74376.1"/>
    <property type="molecule type" value="Genomic_DNA"/>
</dbReference>
<proteinExistence type="predicted"/>
<comment type="caution">
    <text evidence="2">The sequence shown here is derived from an EMBL/GenBank/DDBJ whole genome shotgun (WGS) entry which is preliminary data.</text>
</comment>
<feature type="region of interest" description="Disordered" evidence="1">
    <location>
        <begin position="495"/>
        <end position="518"/>
    </location>
</feature>
<protein>
    <submittedName>
        <fullName evidence="2">Uncharacterized protein</fullName>
    </submittedName>
</protein>
<keyword evidence="3" id="KW-1185">Reference proteome</keyword>
<feature type="compositionally biased region" description="Polar residues" evidence="1">
    <location>
        <begin position="362"/>
        <end position="379"/>
    </location>
</feature>
<reference evidence="2" key="2">
    <citation type="submission" date="2022-01" db="EMBL/GenBank/DDBJ databases">
        <authorList>
            <person name="Yamashiro T."/>
            <person name="Shiraishi A."/>
            <person name="Satake H."/>
            <person name="Nakayama K."/>
        </authorList>
    </citation>
    <scope>NUCLEOTIDE SEQUENCE</scope>
</reference>
<feature type="region of interest" description="Disordered" evidence="1">
    <location>
        <begin position="345"/>
        <end position="410"/>
    </location>
</feature>
<accession>A0ABQ4YAN0</accession>
<organism evidence="2 3">
    <name type="scientific">Tanacetum coccineum</name>
    <dbReference type="NCBI Taxonomy" id="301880"/>
    <lineage>
        <taxon>Eukaryota</taxon>
        <taxon>Viridiplantae</taxon>
        <taxon>Streptophyta</taxon>
        <taxon>Embryophyta</taxon>
        <taxon>Tracheophyta</taxon>
        <taxon>Spermatophyta</taxon>
        <taxon>Magnoliopsida</taxon>
        <taxon>eudicotyledons</taxon>
        <taxon>Gunneridae</taxon>
        <taxon>Pentapetalae</taxon>
        <taxon>asterids</taxon>
        <taxon>campanulids</taxon>
        <taxon>Asterales</taxon>
        <taxon>Asteraceae</taxon>
        <taxon>Asteroideae</taxon>
        <taxon>Anthemideae</taxon>
        <taxon>Anthemidinae</taxon>
        <taxon>Tanacetum</taxon>
    </lineage>
</organism>
<evidence type="ECO:0000313" key="3">
    <source>
        <dbReference type="Proteomes" id="UP001151760"/>
    </source>
</evidence>
<evidence type="ECO:0000256" key="1">
    <source>
        <dbReference type="SAM" id="MobiDB-lite"/>
    </source>
</evidence>
<name>A0ABQ4YAN0_9ASTR</name>
<gene>
    <name evidence="2" type="ORF">Tco_0707217</name>
</gene>
<feature type="compositionally biased region" description="Low complexity" evidence="1">
    <location>
        <begin position="394"/>
        <end position="407"/>
    </location>
</feature>
<reference evidence="2" key="1">
    <citation type="journal article" date="2022" name="Int. J. Mol. Sci.">
        <title>Draft Genome of Tanacetum Coccineum: Genomic Comparison of Closely Related Tanacetum-Family Plants.</title>
        <authorList>
            <person name="Yamashiro T."/>
            <person name="Shiraishi A."/>
            <person name="Nakayama K."/>
            <person name="Satake H."/>
        </authorList>
    </citation>
    <scope>NUCLEOTIDE SEQUENCE</scope>
</reference>
<evidence type="ECO:0000313" key="2">
    <source>
        <dbReference type="EMBL" id="GJS74376.1"/>
    </source>
</evidence>
<sequence>MAMAIQYGVRGMILAAQSEVFKQENVPLLGSEIDEAHASSGLTDSPCGGLLKSLHSGLIISPHSSLIKPLHSDLSGLPCSGLLNPPLSGLIIKPDSGLVSSGLQFGPEFQSFGPLIPIPSLDNMANENVPTPTLTRFDDQFWNTLTQEAKTRVYHFKLDEDWFILNANLLREALEITPIDQAHQFESPPSGDAIMDFVNALGYPEEIHFMLWGIITRTNVDYAELMWEEFVQAIQTFLADKANLGIATKKGKKTKPHAIPYCRFTKLIICYLGRKYNISQRHASPFHLAKEDHRLGNLKFVPKGEEDEVFGMQIPKELITDNIRNAPYYNANLEMVTKHDRKIVAEEGGKKKSATKADQSKKPTTSKQLNPVPSKQSKPSPAKQPNPVKDKSTKPSPIKKAAKAPKPQVDDEEFYLQRGIQMSLESLQVHGQAPVSGVAFCKPGSGITKKLPIVKGKGKGIATDEHVAQSLLELQTYKKTSTTDQCIFQRRILVTEEAPTRPSAQPEDDTSANIVRDT</sequence>
<dbReference type="Proteomes" id="UP001151760">
    <property type="component" value="Unassembled WGS sequence"/>
</dbReference>